<reference evidence="2" key="1">
    <citation type="journal article" date="2019" name="Int. J. Syst. Evol. Microbiol.">
        <title>The Global Catalogue of Microorganisms (GCM) 10K type strain sequencing project: providing services to taxonomists for standard genome sequencing and annotation.</title>
        <authorList>
            <consortium name="The Broad Institute Genomics Platform"/>
            <consortium name="The Broad Institute Genome Sequencing Center for Infectious Disease"/>
            <person name="Wu L."/>
            <person name="Ma J."/>
        </authorList>
    </citation>
    <scope>NUCLEOTIDE SEQUENCE [LARGE SCALE GENOMIC DNA]</scope>
    <source>
        <strain evidence="2">TISTR 2466</strain>
    </source>
</reference>
<evidence type="ECO:0008006" key="3">
    <source>
        <dbReference type="Google" id="ProtNLM"/>
    </source>
</evidence>
<proteinExistence type="predicted"/>
<evidence type="ECO:0000313" key="2">
    <source>
        <dbReference type="Proteomes" id="UP001597399"/>
    </source>
</evidence>
<dbReference type="RefSeq" id="WP_253063661.1">
    <property type="nucleotide sequence ID" value="NZ_JAMXWM010000023.1"/>
</dbReference>
<protein>
    <recommendedName>
        <fullName evidence="3">SWIM-type domain-containing protein</fullName>
    </recommendedName>
</protein>
<sequence>MVRRLMFRNARLAGWLADYAAKTQQNAFERGLMLYDKHRVWDYHASNQGLHASVEDIHSTFFQIDIYWNVEQSEATFPTNIGTMTAHCGCTSTAPFCEHITAAIIYWIMRLDKTNEVDKVESAIDQGDSPAYRNLIAALKKRAAKETPSYQRFDTSRLSMRPDLQNSAAEIVKTLMAQTAKKKE</sequence>
<organism evidence="1 2">
    <name type="scientific">Sporolactobacillus shoreicorticis</name>
    <dbReference type="NCBI Taxonomy" id="1923877"/>
    <lineage>
        <taxon>Bacteria</taxon>
        <taxon>Bacillati</taxon>
        <taxon>Bacillota</taxon>
        <taxon>Bacilli</taxon>
        <taxon>Bacillales</taxon>
        <taxon>Sporolactobacillaceae</taxon>
        <taxon>Sporolactobacillus</taxon>
    </lineage>
</organism>
<dbReference type="Proteomes" id="UP001597399">
    <property type="component" value="Unassembled WGS sequence"/>
</dbReference>
<comment type="caution">
    <text evidence="1">The sequence shown here is derived from an EMBL/GenBank/DDBJ whole genome shotgun (WGS) entry which is preliminary data.</text>
</comment>
<evidence type="ECO:0000313" key="1">
    <source>
        <dbReference type="EMBL" id="MFD2696289.1"/>
    </source>
</evidence>
<accession>A0ABW5SAE0</accession>
<name>A0ABW5SAE0_9BACL</name>
<dbReference type="EMBL" id="JBHUMQ010000066">
    <property type="protein sequence ID" value="MFD2696289.1"/>
    <property type="molecule type" value="Genomic_DNA"/>
</dbReference>
<gene>
    <name evidence="1" type="ORF">ACFSUE_22110</name>
</gene>
<keyword evidence="2" id="KW-1185">Reference proteome</keyword>